<reference evidence="2 4" key="1">
    <citation type="submission" date="2016-09" db="EMBL/GenBank/DDBJ databases">
        <title>Complete Genome Sequence of Methanosarcina thermophila MT-1.</title>
        <authorList>
            <person name="Kouzuma A."/>
        </authorList>
    </citation>
    <scope>NUCLEOTIDE SEQUENCE [LARGE SCALE GENOMIC DNA]</scope>
    <source>
        <strain evidence="2 4">MT-1</strain>
    </source>
</reference>
<sequence>MIETIWIIVPNLIASYMVMVNKAYYANMIYCFGYLLFIWHNYNLGDSSQMIYFTILEIMSIVGVFLYLYQTGRIVGINVKKKEQQVARIR</sequence>
<evidence type="ECO:0000256" key="1">
    <source>
        <dbReference type="SAM" id="Phobius"/>
    </source>
</evidence>
<feature type="transmembrane region" description="Helical" evidence="1">
    <location>
        <begin position="23"/>
        <end position="39"/>
    </location>
</feature>
<dbReference type="EMBL" id="FPAO01000017">
    <property type="protein sequence ID" value="SFT85083.1"/>
    <property type="molecule type" value="Genomic_DNA"/>
</dbReference>
<dbReference type="AlphaFoldDB" id="A0A1I7BD13"/>
<evidence type="ECO:0000313" key="4">
    <source>
        <dbReference type="Proteomes" id="UP000265557"/>
    </source>
</evidence>
<evidence type="ECO:0000313" key="5">
    <source>
        <dbReference type="Proteomes" id="UP000323733"/>
    </source>
</evidence>
<organism evidence="3 5">
    <name type="scientific">Methanosarcina thermophila</name>
    <dbReference type="NCBI Taxonomy" id="2210"/>
    <lineage>
        <taxon>Archaea</taxon>
        <taxon>Methanobacteriati</taxon>
        <taxon>Methanobacteriota</taxon>
        <taxon>Stenosarchaea group</taxon>
        <taxon>Methanomicrobia</taxon>
        <taxon>Methanosarcinales</taxon>
        <taxon>Methanosarcinaceae</taxon>
        <taxon>Methanosarcina</taxon>
    </lineage>
</organism>
<evidence type="ECO:0000313" key="3">
    <source>
        <dbReference type="EMBL" id="SFT85083.1"/>
    </source>
</evidence>
<dbReference type="EMBL" id="AP017646">
    <property type="protein sequence ID" value="BAW30290.1"/>
    <property type="molecule type" value="Genomic_DNA"/>
</dbReference>
<feature type="transmembrane region" description="Helical" evidence="1">
    <location>
        <begin position="51"/>
        <end position="69"/>
    </location>
</feature>
<accession>A0A1I7BD13</accession>
<name>A0A1I7BD13_METTE</name>
<reference evidence="3 5" key="2">
    <citation type="submission" date="2016-10" db="EMBL/GenBank/DDBJ databases">
        <authorList>
            <person name="Varghese N."/>
            <person name="Submissions S."/>
        </authorList>
    </citation>
    <scope>NUCLEOTIDE SEQUENCE [LARGE SCALE GENOMIC DNA]</scope>
    <source>
        <strain evidence="3 5">DSM 11855</strain>
    </source>
</reference>
<dbReference type="Proteomes" id="UP000265557">
    <property type="component" value="Chromosome"/>
</dbReference>
<keyword evidence="1" id="KW-1133">Transmembrane helix</keyword>
<dbReference type="Proteomes" id="UP000323733">
    <property type="component" value="Unassembled WGS sequence"/>
</dbReference>
<protein>
    <submittedName>
        <fullName evidence="2">Protein BCCIP homolog</fullName>
    </submittedName>
</protein>
<gene>
    <name evidence="2" type="ORF">MESMT1_2360</name>
    <name evidence="3" type="ORF">SAMN02910340_02720</name>
</gene>
<accession>A0A3G9CYJ5</accession>
<proteinExistence type="predicted"/>
<keyword evidence="1" id="KW-0472">Membrane</keyword>
<evidence type="ECO:0000313" key="2">
    <source>
        <dbReference type="EMBL" id="BAW30290.1"/>
    </source>
</evidence>
<keyword evidence="5" id="KW-1185">Reference proteome</keyword>
<keyword evidence="1" id="KW-0812">Transmembrane</keyword>